<dbReference type="Proteomes" id="UP000783588">
    <property type="component" value="Unassembled WGS sequence"/>
</dbReference>
<evidence type="ECO:0000313" key="2">
    <source>
        <dbReference type="Proteomes" id="UP000783588"/>
    </source>
</evidence>
<keyword evidence="2" id="KW-1185">Reference proteome</keyword>
<protein>
    <submittedName>
        <fullName evidence="1">Uncharacterized protein</fullName>
    </submittedName>
</protein>
<accession>A0ABS6EP39</accession>
<proteinExistence type="predicted"/>
<evidence type="ECO:0000313" key="1">
    <source>
        <dbReference type="EMBL" id="MBU5489357.1"/>
    </source>
</evidence>
<dbReference type="EMBL" id="JAHLQI010000001">
    <property type="protein sequence ID" value="MBU5489357.1"/>
    <property type="molecule type" value="Genomic_DNA"/>
</dbReference>
<name>A0ABS6EP39_9FIRM</name>
<reference evidence="1 2" key="1">
    <citation type="submission" date="2021-06" db="EMBL/GenBank/DDBJ databases">
        <authorList>
            <person name="Sun Q."/>
            <person name="Li D."/>
        </authorList>
    </citation>
    <scope>NUCLEOTIDE SEQUENCE [LARGE SCALE GENOMIC DNA]</scope>
    <source>
        <strain evidence="1 2">MSJd-7</strain>
    </source>
</reference>
<comment type="caution">
    <text evidence="1">The sequence shown here is derived from an EMBL/GenBank/DDBJ whole genome shotgun (WGS) entry which is preliminary data.</text>
</comment>
<sequence length="381" mass="41982">MKHWKFGLGAGLLVTAAIGLSGCGTTTIDLQDYLTYEFTGVNGYGEIDYRIQSDSMVDNNLDAFGISGDSDAEILSSIDTYLDVEKLYGSWDKKENLSNGDSVVFTWDEDTVHTIEEKYHVKLKDDAIKATVEGLQDVETYDAFQGLKVSFDGYAPSGTVSLDNTECGISSLEYTAKPSDHLKNGDKITVTVTVPENCAKQYGKIPKAVSKQYTVSGLDGFVTSAAEIPDDIMNAMKKQAEDTFKAEFAKSAGEDEKLDSMTYVGNYFLTEKEGAVKSFWSSNDSNAIYLVYKTNYVDNGKSVGGYWFCRFSDVKVLADGTYSVDTTSYRTTNTWDSTIGEDHKYPGYPDVISLFNHCVTENMESYNYEDNVGKGDVSAQS</sequence>
<dbReference type="RefSeq" id="WP_216468959.1">
    <property type="nucleotide sequence ID" value="NZ_JAHLQI010000001.1"/>
</dbReference>
<dbReference type="PROSITE" id="PS51257">
    <property type="entry name" value="PROKAR_LIPOPROTEIN"/>
    <property type="match status" value="1"/>
</dbReference>
<gene>
    <name evidence="1" type="ORF">KQI75_01720</name>
</gene>
<organism evidence="1 2">
    <name type="scientific">Butyricicoccus intestinisimiae</name>
    <dbReference type="NCBI Taxonomy" id="2841509"/>
    <lineage>
        <taxon>Bacteria</taxon>
        <taxon>Bacillati</taxon>
        <taxon>Bacillota</taxon>
        <taxon>Clostridia</taxon>
        <taxon>Eubacteriales</taxon>
        <taxon>Butyricicoccaceae</taxon>
        <taxon>Butyricicoccus</taxon>
    </lineage>
</organism>